<dbReference type="RefSeq" id="WP_311363752.1">
    <property type="nucleotide sequence ID" value="NZ_JAVRIC010000003.1"/>
</dbReference>
<accession>A0ABU2WFQ8</accession>
<name>A0ABU2WFQ8_9GAMM</name>
<dbReference type="Proteomes" id="UP001254608">
    <property type="component" value="Unassembled WGS sequence"/>
</dbReference>
<feature type="domain" description="Bacterial sugar transferase" evidence="3">
    <location>
        <begin position="48"/>
        <end position="232"/>
    </location>
</feature>
<reference evidence="4 5" key="1">
    <citation type="submission" date="2023-09" db="EMBL/GenBank/DDBJ databases">
        <authorList>
            <person name="Rey-Velasco X."/>
        </authorList>
    </citation>
    <scope>NUCLEOTIDE SEQUENCE [LARGE SCALE GENOMIC DNA]</scope>
    <source>
        <strain evidence="4 5">W345</strain>
    </source>
</reference>
<protein>
    <submittedName>
        <fullName evidence="4">Sugar transferase</fullName>
    </submittedName>
</protein>
<dbReference type="PANTHER" id="PTHR30576:SF0">
    <property type="entry name" value="UNDECAPRENYL-PHOSPHATE N-ACETYLGALACTOSAMINYL 1-PHOSPHATE TRANSFERASE-RELATED"/>
    <property type="match status" value="1"/>
</dbReference>
<comment type="caution">
    <text evidence="4">The sequence shown here is derived from an EMBL/GenBank/DDBJ whole genome shotgun (WGS) entry which is preliminary data.</text>
</comment>
<keyword evidence="4" id="KW-0808">Transferase</keyword>
<keyword evidence="2" id="KW-0812">Transmembrane</keyword>
<dbReference type="GO" id="GO:0016740">
    <property type="term" value="F:transferase activity"/>
    <property type="evidence" value="ECO:0007669"/>
    <property type="project" value="UniProtKB-KW"/>
</dbReference>
<evidence type="ECO:0000259" key="3">
    <source>
        <dbReference type="Pfam" id="PF02397"/>
    </source>
</evidence>
<feature type="transmembrane region" description="Helical" evidence="2">
    <location>
        <begin position="53"/>
        <end position="75"/>
    </location>
</feature>
<dbReference type="InterPro" id="IPR003362">
    <property type="entry name" value="Bact_transf"/>
</dbReference>
<gene>
    <name evidence="4" type="ORF">RM530_03125</name>
</gene>
<keyword evidence="2" id="KW-1133">Transmembrane helix</keyword>
<keyword evidence="2" id="KW-0472">Membrane</keyword>
<dbReference type="PANTHER" id="PTHR30576">
    <property type="entry name" value="COLANIC BIOSYNTHESIS UDP-GLUCOSE LIPID CARRIER TRANSFERASE"/>
    <property type="match status" value="1"/>
</dbReference>
<proteinExistence type="inferred from homology"/>
<evidence type="ECO:0000313" key="5">
    <source>
        <dbReference type="Proteomes" id="UP001254608"/>
    </source>
</evidence>
<dbReference type="Pfam" id="PF02397">
    <property type="entry name" value="Bac_transf"/>
    <property type="match status" value="1"/>
</dbReference>
<evidence type="ECO:0000256" key="1">
    <source>
        <dbReference type="ARBA" id="ARBA00006464"/>
    </source>
</evidence>
<comment type="similarity">
    <text evidence="1">Belongs to the bacterial sugar transferase family.</text>
</comment>
<dbReference type="EMBL" id="JAVRIC010000003">
    <property type="protein sequence ID" value="MDT0496360.1"/>
    <property type="molecule type" value="Genomic_DNA"/>
</dbReference>
<keyword evidence="5" id="KW-1185">Reference proteome</keyword>
<sequence>MAFERRVEAGPYEQGVNTDWAIDRARGRRAESVNQTVPKKSVYARSSKRGFDVLFALAFMLLIGCWLLPLIGLLIKLDSRGTVFFIQRRVGEGGGVFRCIKFRTMVHDPQAAFVQARKNDPRITRVGAFLRKTNLDELPQFINVLRGDMSVVGPRPHVPELDDVFGAAVPGYTARTVVRPGITGLAQVSGCRGETKSIREMTHRIRFDLFYAKNMSLRMDLKVIVLTVLTVLRGDERAY</sequence>
<evidence type="ECO:0000256" key="2">
    <source>
        <dbReference type="SAM" id="Phobius"/>
    </source>
</evidence>
<organism evidence="4 5">
    <name type="scientific">Banduia mediterranea</name>
    <dbReference type="NCBI Taxonomy" id="3075609"/>
    <lineage>
        <taxon>Bacteria</taxon>
        <taxon>Pseudomonadati</taxon>
        <taxon>Pseudomonadota</taxon>
        <taxon>Gammaproteobacteria</taxon>
        <taxon>Nevskiales</taxon>
        <taxon>Algiphilaceae</taxon>
        <taxon>Banduia</taxon>
    </lineage>
</organism>
<evidence type="ECO:0000313" key="4">
    <source>
        <dbReference type="EMBL" id="MDT0496360.1"/>
    </source>
</evidence>